<gene>
    <name evidence="9" type="ORF">VCB98_00515</name>
</gene>
<keyword evidence="3" id="KW-0479">Metal-binding</keyword>
<evidence type="ECO:0000313" key="9">
    <source>
        <dbReference type="EMBL" id="MEA5444300.1"/>
    </source>
</evidence>
<dbReference type="CDD" id="cd07333">
    <property type="entry name" value="M48C_bepA_like"/>
    <property type="match status" value="1"/>
</dbReference>
<comment type="cofactor">
    <cofactor evidence="1">
        <name>Zn(2+)</name>
        <dbReference type="ChEBI" id="CHEBI:29105"/>
    </cofactor>
</comment>
<feature type="chain" id="PRO_5042973140" evidence="7">
    <location>
        <begin position="25"/>
        <end position="502"/>
    </location>
</feature>
<keyword evidence="2" id="KW-0645">Protease</keyword>
<dbReference type="SUPFAM" id="SSF48452">
    <property type="entry name" value="TPR-like"/>
    <property type="match status" value="1"/>
</dbReference>
<evidence type="ECO:0000256" key="4">
    <source>
        <dbReference type="ARBA" id="ARBA00022801"/>
    </source>
</evidence>
<evidence type="ECO:0000256" key="6">
    <source>
        <dbReference type="ARBA" id="ARBA00023049"/>
    </source>
</evidence>
<evidence type="ECO:0000256" key="2">
    <source>
        <dbReference type="ARBA" id="ARBA00022670"/>
    </source>
</evidence>
<name>A0AAP6MKI3_9GAMM</name>
<keyword evidence="6 9" id="KW-0482">Metalloprotease</keyword>
<dbReference type="EMBL" id="JAYGII010000001">
    <property type="protein sequence ID" value="MEA5444300.1"/>
    <property type="molecule type" value="Genomic_DNA"/>
</dbReference>
<dbReference type="GO" id="GO:0016020">
    <property type="term" value="C:membrane"/>
    <property type="evidence" value="ECO:0007669"/>
    <property type="project" value="TreeGrafter"/>
</dbReference>
<dbReference type="InterPro" id="IPR011990">
    <property type="entry name" value="TPR-like_helical_dom_sf"/>
</dbReference>
<organism evidence="9 10">
    <name type="scientific">Natronospira elongata</name>
    <dbReference type="NCBI Taxonomy" id="3110268"/>
    <lineage>
        <taxon>Bacteria</taxon>
        <taxon>Pseudomonadati</taxon>
        <taxon>Pseudomonadota</taxon>
        <taxon>Gammaproteobacteria</taxon>
        <taxon>Natronospirales</taxon>
        <taxon>Natronospiraceae</taxon>
        <taxon>Natronospira</taxon>
    </lineage>
</organism>
<accession>A0AAP6MKI3</accession>
<keyword evidence="7" id="KW-0732">Signal</keyword>
<dbReference type="InterPro" id="IPR001915">
    <property type="entry name" value="Peptidase_M48"/>
</dbReference>
<dbReference type="Gene3D" id="3.30.2010.10">
    <property type="entry name" value="Metalloproteases ('zincins'), catalytic domain"/>
    <property type="match status" value="1"/>
</dbReference>
<dbReference type="RefSeq" id="WP_346049352.1">
    <property type="nucleotide sequence ID" value="NZ_JAYGII010000001.1"/>
</dbReference>
<evidence type="ECO:0000256" key="1">
    <source>
        <dbReference type="ARBA" id="ARBA00001947"/>
    </source>
</evidence>
<dbReference type="InterPro" id="IPR051156">
    <property type="entry name" value="Mito/Outer_Membr_Metalloprot"/>
</dbReference>
<keyword evidence="4 9" id="KW-0378">Hydrolase</keyword>
<dbReference type="EC" id="3.4.24.-" evidence="9"/>
<reference evidence="9 10" key="1">
    <citation type="submission" date="2023-12" db="EMBL/GenBank/DDBJ databases">
        <title>Whole-genome sequencing of halo(alkali)philic microorganisms from hypersaline lakes.</title>
        <authorList>
            <person name="Sorokin D.Y."/>
            <person name="Merkel A.Y."/>
            <person name="Messina E."/>
            <person name="Yakimov M."/>
        </authorList>
    </citation>
    <scope>NUCLEOTIDE SEQUENCE [LARGE SCALE GENOMIC DNA]</scope>
    <source>
        <strain evidence="9 10">AB-CW1</strain>
    </source>
</reference>
<dbReference type="Proteomes" id="UP001302316">
    <property type="component" value="Unassembled WGS sequence"/>
</dbReference>
<dbReference type="GO" id="GO:0004222">
    <property type="term" value="F:metalloendopeptidase activity"/>
    <property type="evidence" value="ECO:0007669"/>
    <property type="project" value="InterPro"/>
</dbReference>
<evidence type="ECO:0000256" key="5">
    <source>
        <dbReference type="ARBA" id="ARBA00022833"/>
    </source>
</evidence>
<feature type="signal peptide" evidence="7">
    <location>
        <begin position="1"/>
        <end position="24"/>
    </location>
</feature>
<dbReference type="Gene3D" id="1.25.40.10">
    <property type="entry name" value="Tetratricopeptide repeat domain"/>
    <property type="match status" value="1"/>
</dbReference>
<keyword evidence="5" id="KW-0862">Zinc</keyword>
<dbReference type="GO" id="GO:0046872">
    <property type="term" value="F:metal ion binding"/>
    <property type="evidence" value="ECO:0007669"/>
    <property type="project" value="UniProtKB-KW"/>
</dbReference>
<protein>
    <submittedName>
        <fullName evidence="9">M48 family metalloprotease</fullName>
        <ecNumber evidence="9">3.4.24.-</ecNumber>
    </submittedName>
</protein>
<dbReference type="Pfam" id="PF01435">
    <property type="entry name" value="Peptidase_M48"/>
    <property type="match status" value="1"/>
</dbReference>
<feature type="domain" description="Peptidase M48" evidence="8">
    <location>
        <begin position="74"/>
        <end position="264"/>
    </location>
</feature>
<comment type="caution">
    <text evidence="9">The sequence shown here is derived from an EMBL/GenBank/DDBJ whole genome shotgun (WGS) entry which is preliminary data.</text>
</comment>
<dbReference type="GO" id="GO:0051603">
    <property type="term" value="P:proteolysis involved in protein catabolic process"/>
    <property type="evidence" value="ECO:0007669"/>
    <property type="project" value="TreeGrafter"/>
</dbReference>
<proteinExistence type="predicted"/>
<dbReference type="PANTHER" id="PTHR22726:SF1">
    <property type="entry name" value="METALLOENDOPEPTIDASE OMA1, MITOCHONDRIAL"/>
    <property type="match status" value="1"/>
</dbReference>
<evidence type="ECO:0000256" key="7">
    <source>
        <dbReference type="SAM" id="SignalP"/>
    </source>
</evidence>
<dbReference type="AlphaFoldDB" id="A0AAP6MKI3"/>
<evidence type="ECO:0000313" key="10">
    <source>
        <dbReference type="Proteomes" id="UP001302316"/>
    </source>
</evidence>
<evidence type="ECO:0000256" key="3">
    <source>
        <dbReference type="ARBA" id="ARBA00022723"/>
    </source>
</evidence>
<evidence type="ECO:0000259" key="8">
    <source>
        <dbReference type="Pfam" id="PF01435"/>
    </source>
</evidence>
<dbReference type="Pfam" id="PF14559">
    <property type="entry name" value="TPR_19"/>
    <property type="match status" value="1"/>
</dbReference>
<sequence>MRLIVAKLCSLVLAAALNLSPAPAHGQAFDISKLPDLGDASSTVFSPREQDQIGKEVVRRMREASVLLEDPDIEEYVRDLGQHIAAHSSRPGDQFHFFVMRSAEINAFALPGGYIGLNAGLILAADTEAELAGVVAHEIAHVTQRHIARQIDAMQGSGLATLGAMLGAILIAANTGDSDAAMATMLSAQALQLQRQINYTRAHEYEADRVGIQMMADAGFDPEGMARFFEKLQRRHQYGAGQAVPEYLRTHPLTTHRITEARNRARRLSEGEYESGRRFYLARERINARVAVSSGRDPVQLTPARSPASPSFTMDLQRYRQALEDQFRGRHEQAARVFDQLRQSSPDIIAYHVGHAENLLGQGKMDEALALLQRAAELFPDNEVLMESHARTLLQMDKPEEALALLQRLTRRPGAQPRHFRMMAEASNNLGDIPGSHFHMAGYFHKHGDLYHALTQMRMALSHPALDDSRRNRYMDRMDQLHMEWRNLPSSAQRAQRGTPPR</sequence>
<dbReference type="PANTHER" id="PTHR22726">
    <property type="entry name" value="METALLOENDOPEPTIDASE OMA1"/>
    <property type="match status" value="1"/>
</dbReference>
<keyword evidence="10" id="KW-1185">Reference proteome</keyword>